<dbReference type="EMBL" id="BPMK01000001">
    <property type="protein sequence ID" value="GIZ50028.1"/>
    <property type="molecule type" value="Genomic_DNA"/>
</dbReference>
<dbReference type="Proteomes" id="UP000887222">
    <property type="component" value="Unassembled WGS sequence"/>
</dbReference>
<feature type="transmembrane region" description="Helical" evidence="1">
    <location>
        <begin position="97"/>
        <end position="118"/>
    </location>
</feature>
<protein>
    <submittedName>
        <fullName evidence="2">SirB family protein</fullName>
    </submittedName>
</protein>
<keyword evidence="1" id="KW-0472">Membrane</keyword>
<dbReference type="PANTHER" id="PTHR39594:SF1">
    <property type="entry name" value="PROTEIN YCHQ"/>
    <property type="match status" value="1"/>
</dbReference>
<reference evidence="2 3" key="1">
    <citation type="journal article" date="2022" name="Int. J. Syst. Evol. Microbiol.">
        <title>Noviherbaspirillum aridicola sp. nov., isolated from an arid soil in Pakistan.</title>
        <authorList>
            <person name="Khan I.U."/>
            <person name="Saqib M."/>
            <person name="Amin A."/>
            <person name="Hussain F."/>
            <person name="Li L."/>
            <person name="Liu Y.H."/>
            <person name="Fang B.Z."/>
            <person name="Ahmed I."/>
            <person name="Li W.J."/>
        </authorList>
    </citation>
    <scope>NUCLEOTIDE SEQUENCE [LARGE SCALE GENOMIC DNA]</scope>
    <source>
        <strain evidence="2 3">NCCP-691</strain>
    </source>
</reference>
<comment type="caution">
    <text evidence="2">The sequence shown here is derived from an EMBL/GenBank/DDBJ whole genome shotgun (WGS) entry which is preliminary data.</text>
</comment>
<sequence length="124" mass="13394">MSYLAIKHMHMSFAILSGLLFLGRGIMMLAGSTLLQKRVLRIAPHVIDTLLLASALALVFISGMYPFVQAWLTAKVLALVGYIVAGSVALRPGRSRGVRATAFVVALLLFAYILKVAVTKQPLL</sequence>
<feature type="transmembrane region" description="Helical" evidence="1">
    <location>
        <begin position="71"/>
        <end position="90"/>
    </location>
</feature>
<feature type="transmembrane region" description="Helical" evidence="1">
    <location>
        <begin position="12"/>
        <end position="34"/>
    </location>
</feature>
<evidence type="ECO:0000313" key="2">
    <source>
        <dbReference type="EMBL" id="GIZ50028.1"/>
    </source>
</evidence>
<dbReference type="PIRSF" id="PIRSF005610">
    <property type="entry name" value="SirB"/>
    <property type="match status" value="1"/>
</dbReference>
<organism evidence="2 3">
    <name type="scientific">Noviherbaspirillum aridicola</name>
    <dbReference type="NCBI Taxonomy" id="2849687"/>
    <lineage>
        <taxon>Bacteria</taxon>
        <taxon>Pseudomonadati</taxon>
        <taxon>Pseudomonadota</taxon>
        <taxon>Betaproteobacteria</taxon>
        <taxon>Burkholderiales</taxon>
        <taxon>Oxalobacteraceae</taxon>
        <taxon>Noviherbaspirillum</taxon>
    </lineage>
</organism>
<keyword evidence="3" id="KW-1185">Reference proteome</keyword>
<accession>A0ABQ4PYS4</accession>
<dbReference type="PANTHER" id="PTHR39594">
    <property type="entry name" value="PROTEIN YCHQ"/>
    <property type="match status" value="1"/>
</dbReference>
<evidence type="ECO:0000256" key="1">
    <source>
        <dbReference type="SAM" id="Phobius"/>
    </source>
</evidence>
<dbReference type="Pfam" id="PF04247">
    <property type="entry name" value="SirB"/>
    <property type="match status" value="1"/>
</dbReference>
<feature type="transmembrane region" description="Helical" evidence="1">
    <location>
        <begin position="46"/>
        <end position="65"/>
    </location>
</feature>
<name>A0ABQ4PYS4_9BURK</name>
<proteinExistence type="predicted"/>
<dbReference type="RefSeq" id="WP_220806220.1">
    <property type="nucleotide sequence ID" value="NZ_BPMK01000001.1"/>
</dbReference>
<dbReference type="InterPro" id="IPR007360">
    <property type="entry name" value="SirB"/>
</dbReference>
<gene>
    <name evidence="2" type="ORF">NCCP691_00420</name>
</gene>
<keyword evidence="1" id="KW-0812">Transmembrane</keyword>
<keyword evidence="1" id="KW-1133">Transmembrane helix</keyword>
<evidence type="ECO:0000313" key="3">
    <source>
        <dbReference type="Proteomes" id="UP000887222"/>
    </source>
</evidence>